<evidence type="ECO:0000259" key="4">
    <source>
        <dbReference type="PROSITE" id="PS50995"/>
    </source>
</evidence>
<dbReference type="InterPro" id="IPR000835">
    <property type="entry name" value="HTH_MarR-typ"/>
</dbReference>
<name>A0A173Y3H6_9FIRM</name>
<gene>
    <name evidence="6" type="ORF">EAI93_04125</name>
    <name evidence="5" type="ORF">ERS852456_00284</name>
</gene>
<dbReference type="GO" id="GO:0003700">
    <property type="term" value="F:DNA-binding transcription factor activity"/>
    <property type="evidence" value="ECO:0007669"/>
    <property type="project" value="InterPro"/>
</dbReference>
<dbReference type="SMART" id="SM00347">
    <property type="entry name" value="HTH_MARR"/>
    <property type="match status" value="1"/>
</dbReference>
<evidence type="ECO:0000256" key="1">
    <source>
        <dbReference type="ARBA" id="ARBA00023015"/>
    </source>
</evidence>
<protein>
    <submittedName>
        <fullName evidence="6">MarR family transcriptional regulator</fullName>
    </submittedName>
    <submittedName>
        <fullName evidence="5">Transcriptional regulator SlyA</fullName>
    </submittedName>
</protein>
<dbReference type="SUPFAM" id="SSF46785">
    <property type="entry name" value="Winged helix' DNA-binding domain"/>
    <property type="match status" value="1"/>
</dbReference>
<keyword evidence="2" id="KW-0238">DNA-binding</keyword>
<dbReference type="Pfam" id="PF01047">
    <property type="entry name" value="MarR"/>
    <property type="match status" value="1"/>
</dbReference>
<reference evidence="5 7" key="1">
    <citation type="submission" date="2015-09" db="EMBL/GenBank/DDBJ databases">
        <authorList>
            <consortium name="Pathogen Informatics"/>
        </authorList>
    </citation>
    <scope>NUCLEOTIDE SEQUENCE [LARGE SCALE GENOMIC DNA]</scope>
    <source>
        <strain evidence="5 7">2789STDY5834841</strain>
    </source>
</reference>
<dbReference type="Proteomes" id="UP000095787">
    <property type="component" value="Unassembled WGS sequence"/>
</dbReference>
<evidence type="ECO:0000313" key="5">
    <source>
        <dbReference type="EMBL" id="CUN58449.1"/>
    </source>
</evidence>
<dbReference type="GeneID" id="97330457"/>
<dbReference type="GO" id="GO:0003677">
    <property type="term" value="F:DNA binding"/>
    <property type="evidence" value="ECO:0007669"/>
    <property type="project" value="UniProtKB-KW"/>
</dbReference>
<evidence type="ECO:0000256" key="3">
    <source>
        <dbReference type="ARBA" id="ARBA00023163"/>
    </source>
</evidence>
<dbReference type="Gene3D" id="1.10.10.10">
    <property type="entry name" value="Winged helix-like DNA-binding domain superfamily/Winged helix DNA-binding domain"/>
    <property type="match status" value="1"/>
</dbReference>
<dbReference type="PANTHER" id="PTHR42756:SF1">
    <property type="entry name" value="TRANSCRIPTIONAL REPRESSOR OF EMRAB OPERON"/>
    <property type="match status" value="1"/>
</dbReference>
<reference evidence="6 8" key="2">
    <citation type="journal article" date="2019" name="Science, e1252229">
        <title>Invertible promoters mediate bacterial phase variation, antibiotic resistance, and host adaptation in the gut.</title>
        <authorList>
            <person name="Jiang X."/>
            <person name="Hall A.B."/>
            <person name="Arthur T.D."/>
            <person name="Plichta D.R."/>
            <person name="Covington C.T."/>
            <person name="Poyet M."/>
            <person name="Crothers J."/>
            <person name="Moses P.L."/>
            <person name="Tolonen A.C."/>
            <person name="Vlamakis H."/>
            <person name="Alm E.J."/>
            <person name="Xavier R.J."/>
        </authorList>
    </citation>
    <scope>NUCLEOTIDE SEQUENCE [LARGE SCALE GENOMIC DNA]</scope>
    <source>
        <strain evidence="6">Aa_0143</strain>
        <strain evidence="8">aa_0143</strain>
    </source>
</reference>
<dbReference type="Proteomes" id="UP000292665">
    <property type="component" value="Unassembled WGS sequence"/>
</dbReference>
<proteinExistence type="predicted"/>
<dbReference type="InterPro" id="IPR036388">
    <property type="entry name" value="WH-like_DNA-bd_sf"/>
</dbReference>
<dbReference type="AlphaFoldDB" id="A0A173Y3H6"/>
<dbReference type="InterPro" id="IPR036390">
    <property type="entry name" value="WH_DNA-bd_sf"/>
</dbReference>
<evidence type="ECO:0000313" key="7">
    <source>
        <dbReference type="Proteomes" id="UP000095787"/>
    </source>
</evidence>
<keyword evidence="1" id="KW-0805">Transcription regulation</keyword>
<dbReference type="PANTHER" id="PTHR42756">
    <property type="entry name" value="TRANSCRIPTIONAL REGULATOR, MARR"/>
    <property type="match status" value="1"/>
</dbReference>
<dbReference type="RefSeq" id="WP_004845993.1">
    <property type="nucleotide sequence ID" value="NZ_AP028249.1"/>
</dbReference>
<evidence type="ECO:0000313" key="8">
    <source>
        <dbReference type="Proteomes" id="UP000292665"/>
    </source>
</evidence>
<dbReference type="EMBL" id="CYZO01000003">
    <property type="protein sequence ID" value="CUN58449.1"/>
    <property type="molecule type" value="Genomic_DNA"/>
</dbReference>
<dbReference type="EMBL" id="RCYR01000004">
    <property type="protein sequence ID" value="RYS81213.1"/>
    <property type="molecule type" value="Genomic_DNA"/>
</dbReference>
<sequence>MEERCDVGKIINRISHQLKRRMNCHEEEDSLTNMQRHVLHYILLQSMSRDIYQKDVEAEFQIRRSTATGILQLLEKNGFILRKAEDRDARLKKIVPTEKAEKVREHVLMNIDRTEKIIRQGIPDEKMAVCIETLELISANLFEDEKCCTEKQKTAAAGAV</sequence>
<accession>A0A173Y3H6</accession>
<evidence type="ECO:0000256" key="2">
    <source>
        <dbReference type="ARBA" id="ARBA00023125"/>
    </source>
</evidence>
<organism evidence="5 7">
    <name type="scientific">[Ruminococcus] torques</name>
    <dbReference type="NCBI Taxonomy" id="33039"/>
    <lineage>
        <taxon>Bacteria</taxon>
        <taxon>Bacillati</taxon>
        <taxon>Bacillota</taxon>
        <taxon>Clostridia</taxon>
        <taxon>Lachnospirales</taxon>
        <taxon>Lachnospiraceae</taxon>
        <taxon>Mediterraneibacter</taxon>
    </lineage>
</organism>
<dbReference type="PROSITE" id="PS50995">
    <property type="entry name" value="HTH_MARR_2"/>
    <property type="match status" value="1"/>
</dbReference>
<evidence type="ECO:0000313" key="6">
    <source>
        <dbReference type="EMBL" id="RYS81213.1"/>
    </source>
</evidence>
<feature type="domain" description="HTH marR-type" evidence="4">
    <location>
        <begin position="4"/>
        <end position="139"/>
    </location>
</feature>
<keyword evidence="3" id="KW-0804">Transcription</keyword>